<evidence type="ECO:0000256" key="1">
    <source>
        <dbReference type="ARBA" id="ARBA00005417"/>
    </source>
</evidence>
<protein>
    <submittedName>
        <fullName evidence="6">ATP-binding cassette domain-containing protein</fullName>
    </submittedName>
</protein>
<dbReference type="SUPFAM" id="SSF52540">
    <property type="entry name" value="P-loop containing nucleoside triphosphate hydrolases"/>
    <property type="match status" value="1"/>
</dbReference>
<comment type="caution">
    <text evidence="6">The sequence shown here is derived from an EMBL/GenBank/DDBJ whole genome shotgun (WGS) entry which is preliminary data.</text>
</comment>
<dbReference type="PROSITE" id="PS00211">
    <property type="entry name" value="ABC_TRANSPORTER_1"/>
    <property type="match status" value="1"/>
</dbReference>
<dbReference type="PROSITE" id="PS50893">
    <property type="entry name" value="ABC_TRANSPORTER_2"/>
    <property type="match status" value="1"/>
</dbReference>
<dbReference type="InterPro" id="IPR003593">
    <property type="entry name" value="AAA+_ATPase"/>
</dbReference>
<evidence type="ECO:0000256" key="4">
    <source>
        <dbReference type="ARBA" id="ARBA00022840"/>
    </source>
</evidence>
<dbReference type="InterPro" id="IPR027417">
    <property type="entry name" value="P-loop_NTPase"/>
</dbReference>
<comment type="similarity">
    <text evidence="1">Belongs to the ABC transporter superfamily.</text>
</comment>
<dbReference type="GO" id="GO:0016887">
    <property type="term" value="F:ATP hydrolysis activity"/>
    <property type="evidence" value="ECO:0007669"/>
    <property type="project" value="InterPro"/>
</dbReference>
<dbReference type="Gene3D" id="3.40.50.300">
    <property type="entry name" value="P-loop containing nucleotide triphosphate hydrolases"/>
    <property type="match status" value="1"/>
</dbReference>
<evidence type="ECO:0000313" key="7">
    <source>
        <dbReference type="Proteomes" id="UP000450917"/>
    </source>
</evidence>
<dbReference type="PANTHER" id="PTHR43776:SF7">
    <property type="entry name" value="D,D-DIPEPTIDE TRANSPORT ATP-BINDING PROTEIN DDPF-RELATED"/>
    <property type="match status" value="1"/>
</dbReference>
<dbReference type="GO" id="GO:0055085">
    <property type="term" value="P:transmembrane transport"/>
    <property type="evidence" value="ECO:0007669"/>
    <property type="project" value="UniProtKB-ARBA"/>
</dbReference>
<keyword evidence="7" id="KW-1185">Reference proteome</keyword>
<dbReference type="AlphaFoldDB" id="A0A7X2ZA70"/>
<dbReference type="Pfam" id="PF00005">
    <property type="entry name" value="ABC_tran"/>
    <property type="match status" value="1"/>
</dbReference>
<evidence type="ECO:0000259" key="5">
    <source>
        <dbReference type="PROSITE" id="PS50893"/>
    </source>
</evidence>
<gene>
    <name evidence="6" type="ORF">GNP93_06700</name>
</gene>
<proteinExistence type="inferred from homology"/>
<evidence type="ECO:0000256" key="2">
    <source>
        <dbReference type="ARBA" id="ARBA00022448"/>
    </source>
</evidence>
<dbReference type="SMART" id="SM00382">
    <property type="entry name" value="AAA"/>
    <property type="match status" value="1"/>
</dbReference>
<dbReference type="InterPro" id="IPR050319">
    <property type="entry name" value="ABC_transp_ATP-bind"/>
</dbReference>
<keyword evidence="3" id="KW-0547">Nucleotide-binding</keyword>
<dbReference type="InterPro" id="IPR003439">
    <property type="entry name" value="ABC_transporter-like_ATP-bd"/>
</dbReference>
<reference evidence="6 7" key="1">
    <citation type="submission" date="2019-11" db="EMBL/GenBank/DDBJ databases">
        <title>Draft genome sequences of five Paenibacillus species of dairy origin.</title>
        <authorList>
            <person name="Olajide A.M."/>
            <person name="Chen S."/>
            <person name="Lapointe G."/>
        </authorList>
    </citation>
    <scope>NUCLEOTIDE SEQUENCE [LARGE SCALE GENOMIC DNA]</scope>
    <source>
        <strain evidence="6 7">2CS3</strain>
    </source>
</reference>
<dbReference type="GO" id="GO:0005524">
    <property type="term" value="F:ATP binding"/>
    <property type="evidence" value="ECO:0007669"/>
    <property type="project" value="UniProtKB-KW"/>
</dbReference>
<name>A0A7X2ZA70_9BACL</name>
<keyword evidence="2" id="KW-0813">Transport</keyword>
<organism evidence="6 7">
    <name type="scientific">Paenibacillus validus</name>
    <dbReference type="NCBI Taxonomy" id="44253"/>
    <lineage>
        <taxon>Bacteria</taxon>
        <taxon>Bacillati</taxon>
        <taxon>Bacillota</taxon>
        <taxon>Bacilli</taxon>
        <taxon>Bacillales</taxon>
        <taxon>Paenibacillaceae</taxon>
        <taxon>Paenibacillus</taxon>
    </lineage>
</organism>
<evidence type="ECO:0000313" key="6">
    <source>
        <dbReference type="EMBL" id="MUG70366.1"/>
    </source>
</evidence>
<keyword evidence="4 6" id="KW-0067">ATP-binding</keyword>
<dbReference type="EMBL" id="WNZX01000004">
    <property type="protein sequence ID" value="MUG70366.1"/>
    <property type="molecule type" value="Genomic_DNA"/>
</dbReference>
<dbReference type="RefSeq" id="WP_155614310.1">
    <property type="nucleotide sequence ID" value="NZ_WNZX01000004.1"/>
</dbReference>
<sequence>MALEGRNLSFRYGESWLLKNEELRIEAGEIVGLVGPSGSGKSTLARLLAGHERLQEGSVVVNGSPLPARGRNPVQMVVQHPEQAVNPRWKLRRTLLEGGTPDESLLIGLGIEPEWLDRFPNELSGGELQRICVARALGPGTRYLIADEMTTMLDAITQAQIWQTVLGWAARRGAGILVISHERQLIRRLCSRVVERGARL</sequence>
<dbReference type="InterPro" id="IPR017871">
    <property type="entry name" value="ABC_transporter-like_CS"/>
</dbReference>
<dbReference type="Proteomes" id="UP000450917">
    <property type="component" value="Unassembled WGS sequence"/>
</dbReference>
<accession>A0A7X2ZA70</accession>
<evidence type="ECO:0000256" key="3">
    <source>
        <dbReference type="ARBA" id="ARBA00022741"/>
    </source>
</evidence>
<dbReference type="PANTHER" id="PTHR43776">
    <property type="entry name" value="TRANSPORT ATP-BINDING PROTEIN"/>
    <property type="match status" value="1"/>
</dbReference>
<feature type="domain" description="ABC transporter" evidence="5">
    <location>
        <begin position="3"/>
        <end position="200"/>
    </location>
</feature>